<dbReference type="EMBL" id="BPLR01001849">
    <property type="protein sequence ID" value="GIX67037.1"/>
    <property type="molecule type" value="Genomic_DNA"/>
</dbReference>
<feature type="compositionally biased region" description="Basic and acidic residues" evidence="1">
    <location>
        <begin position="93"/>
        <end position="102"/>
    </location>
</feature>
<evidence type="ECO:0000313" key="2">
    <source>
        <dbReference type="EMBL" id="GIX67037.1"/>
    </source>
</evidence>
<dbReference type="AlphaFoldDB" id="A0AAV4M4I8"/>
<feature type="region of interest" description="Disordered" evidence="1">
    <location>
        <begin position="74"/>
        <end position="120"/>
    </location>
</feature>
<name>A0AAV4M4I8_CAEEX</name>
<feature type="compositionally biased region" description="Polar residues" evidence="1">
    <location>
        <begin position="77"/>
        <end position="92"/>
    </location>
</feature>
<protein>
    <submittedName>
        <fullName evidence="2">Uncharacterized protein</fullName>
    </submittedName>
</protein>
<organism evidence="2 3">
    <name type="scientific">Caerostris extrusa</name>
    <name type="common">Bark spider</name>
    <name type="synonym">Caerostris bankana</name>
    <dbReference type="NCBI Taxonomy" id="172846"/>
    <lineage>
        <taxon>Eukaryota</taxon>
        <taxon>Metazoa</taxon>
        <taxon>Ecdysozoa</taxon>
        <taxon>Arthropoda</taxon>
        <taxon>Chelicerata</taxon>
        <taxon>Arachnida</taxon>
        <taxon>Araneae</taxon>
        <taxon>Araneomorphae</taxon>
        <taxon>Entelegynae</taxon>
        <taxon>Araneoidea</taxon>
        <taxon>Araneidae</taxon>
        <taxon>Caerostris</taxon>
    </lineage>
</organism>
<evidence type="ECO:0000256" key="1">
    <source>
        <dbReference type="SAM" id="MobiDB-lite"/>
    </source>
</evidence>
<evidence type="ECO:0000313" key="3">
    <source>
        <dbReference type="Proteomes" id="UP001054945"/>
    </source>
</evidence>
<sequence length="120" mass="13317">MFERRKGPLPHVLFTLIGSLIELRRPGTRGFPAVMATFRILRLWSWPTVGTPFCLEEGGFDDPVATTSCSKVAKSAPHNNDTAVQSVSNFTISKHDGPELTRSRGQNDLSDFPIENHPCH</sequence>
<keyword evidence="3" id="KW-1185">Reference proteome</keyword>
<proteinExistence type="predicted"/>
<accession>A0AAV4M4I8</accession>
<dbReference type="Proteomes" id="UP001054945">
    <property type="component" value="Unassembled WGS sequence"/>
</dbReference>
<reference evidence="2 3" key="1">
    <citation type="submission" date="2021-06" db="EMBL/GenBank/DDBJ databases">
        <title>Caerostris extrusa draft genome.</title>
        <authorList>
            <person name="Kono N."/>
            <person name="Arakawa K."/>
        </authorList>
    </citation>
    <scope>NUCLEOTIDE SEQUENCE [LARGE SCALE GENOMIC DNA]</scope>
</reference>
<gene>
    <name evidence="2" type="ORF">CEXT_653701</name>
</gene>
<comment type="caution">
    <text evidence="2">The sequence shown here is derived from an EMBL/GenBank/DDBJ whole genome shotgun (WGS) entry which is preliminary data.</text>
</comment>